<protein>
    <submittedName>
        <fullName evidence="2">Uncharacterized protein</fullName>
    </submittedName>
</protein>
<dbReference type="EMBL" id="PDXD01000093">
    <property type="protein sequence ID" value="RYN63039.1"/>
    <property type="molecule type" value="Genomic_DNA"/>
</dbReference>
<gene>
    <name evidence="2" type="ORF">AA0117_g12866</name>
</gene>
<organism evidence="2 3">
    <name type="scientific">Alternaria alternata</name>
    <name type="common">Alternaria rot fungus</name>
    <name type="synonym">Torula alternata</name>
    <dbReference type="NCBI Taxonomy" id="5599"/>
    <lineage>
        <taxon>Eukaryota</taxon>
        <taxon>Fungi</taxon>
        <taxon>Dikarya</taxon>
        <taxon>Ascomycota</taxon>
        <taxon>Pezizomycotina</taxon>
        <taxon>Dothideomycetes</taxon>
        <taxon>Pleosporomycetidae</taxon>
        <taxon>Pleosporales</taxon>
        <taxon>Pleosporineae</taxon>
        <taxon>Pleosporaceae</taxon>
        <taxon>Alternaria</taxon>
        <taxon>Alternaria sect. Alternaria</taxon>
        <taxon>Alternaria alternata complex</taxon>
    </lineage>
</organism>
<proteinExistence type="predicted"/>
<feature type="region of interest" description="Disordered" evidence="1">
    <location>
        <begin position="105"/>
        <end position="127"/>
    </location>
</feature>
<accession>A0A4Q4MY53</accession>
<dbReference type="AlphaFoldDB" id="A0A4Q4MY53"/>
<dbReference type="Proteomes" id="UP000291422">
    <property type="component" value="Unassembled WGS sequence"/>
</dbReference>
<name>A0A4Q4MY53_ALTAL</name>
<sequence length="127" mass="14391">MRAPLLAVHCQSDAVVIVHLSLFLLDHLSRQGLKVLWIGDRDNRLIRAQDCDLVVERTREGCQEVGVNQPRWQTVACINRDQFLLYLYQLVAKLANAPSVSERGAQELFEQRPDDRASPLAVTLAQE</sequence>
<comment type="caution">
    <text evidence="2">The sequence shown here is derived from an EMBL/GenBank/DDBJ whole genome shotgun (WGS) entry which is preliminary data.</text>
</comment>
<reference evidence="3" key="1">
    <citation type="journal article" date="2019" name="bioRxiv">
        <title>Genomics, evolutionary history and diagnostics of the Alternaria alternata species group including apple and Asian pear pathotypes.</title>
        <authorList>
            <person name="Armitage A.D."/>
            <person name="Cockerton H.M."/>
            <person name="Sreenivasaprasad S."/>
            <person name="Woodhall J.W."/>
            <person name="Lane C.R."/>
            <person name="Harrison R.J."/>
            <person name="Clarkson J.P."/>
        </authorList>
    </citation>
    <scope>NUCLEOTIDE SEQUENCE [LARGE SCALE GENOMIC DNA]</scope>
    <source>
        <strain evidence="3">FERA 1177</strain>
    </source>
</reference>
<evidence type="ECO:0000313" key="2">
    <source>
        <dbReference type="EMBL" id="RYN63039.1"/>
    </source>
</evidence>
<evidence type="ECO:0000256" key="1">
    <source>
        <dbReference type="SAM" id="MobiDB-lite"/>
    </source>
</evidence>
<evidence type="ECO:0000313" key="3">
    <source>
        <dbReference type="Proteomes" id="UP000291422"/>
    </source>
</evidence>